<dbReference type="GO" id="GO:0006913">
    <property type="term" value="P:nucleocytoplasmic transport"/>
    <property type="evidence" value="ECO:0007669"/>
    <property type="project" value="TreeGrafter"/>
</dbReference>
<dbReference type="GO" id="GO:0048471">
    <property type="term" value="C:perinuclear region of cytoplasm"/>
    <property type="evidence" value="ECO:0007669"/>
    <property type="project" value="TreeGrafter"/>
</dbReference>
<dbReference type="PANTHER" id="PTHR24113">
    <property type="entry name" value="RAN GTPASE-ACTIVATING PROTEIN 1"/>
    <property type="match status" value="1"/>
</dbReference>
<dbReference type="SMART" id="SM00368">
    <property type="entry name" value="LRR_RI"/>
    <property type="match status" value="7"/>
</dbReference>
<keyword evidence="2" id="KW-0433">Leucine-rich repeat</keyword>
<proteinExistence type="predicted"/>
<dbReference type="Proteomes" id="UP000038830">
    <property type="component" value="Unassembled WGS sequence"/>
</dbReference>
<dbReference type="CDD" id="cd00116">
    <property type="entry name" value="LRR_RI"/>
    <property type="match status" value="1"/>
</dbReference>
<dbReference type="AlphaFoldDB" id="A0A0H5C468"/>
<dbReference type="GO" id="GO:0005829">
    <property type="term" value="C:cytosol"/>
    <property type="evidence" value="ECO:0007669"/>
    <property type="project" value="TreeGrafter"/>
</dbReference>
<dbReference type="InterPro" id="IPR032675">
    <property type="entry name" value="LRR_dom_sf"/>
</dbReference>
<evidence type="ECO:0000256" key="3">
    <source>
        <dbReference type="ARBA" id="ARBA00022737"/>
    </source>
</evidence>
<evidence type="ECO:0000256" key="1">
    <source>
        <dbReference type="ARBA" id="ARBA00022468"/>
    </source>
</evidence>
<evidence type="ECO:0000256" key="2">
    <source>
        <dbReference type="ARBA" id="ARBA00022614"/>
    </source>
</evidence>
<dbReference type="PANTHER" id="PTHR24113:SF12">
    <property type="entry name" value="RAN GTPASE-ACTIVATING PROTEIN 1"/>
    <property type="match status" value="1"/>
</dbReference>
<keyword evidence="3" id="KW-0677">Repeat</keyword>
<accession>A0A0H5C468</accession>
<dbReference type="GO" id="GO:0031267">
    <property type="term" value="F:small GTPase binding"/>
    <property type="evidence" value="ECO:0007669"/>
    <property type="project" value="TreeGrafter"/>
</dbReference>
<evidence type="ECO:0000313" key="5">
    <source>
        <dbReference type="EMBL" id="CEP22711.1"/>
    </source>
</evidence>
<gene>
    <name evidence="5" type="primary">RNA1</name>
    <name evidence="5" type="ORF">BN1211_3120</name>
</gene>
<dbReference type="EMBL" id="CDQK01000003">
    <property type="protein sequence ID" value="CEP22711.1"/>
    <property type="molecule type" value="Genomic_DNA"/>
</dbReference>
<sequence>MASLDFTPQYKDDEVYSLAGKALKFDTHKDIEPYLKELDELKNVKKIDFSGNTIGIDASKHLADSLKLHKDTLEEVNFSDLFTGRLNTEIPQSLDYLLPALLDAPKLHIINLSDNAFGLQTIEPVERFLPKAVYLEHLILSNNGMGPFAGERIGKCLYKLSLNKKKLALPSLKTFICGRNRLENGSTTYLSIGLKAHADLQVVKLYQNGIRPQGIARLITQGLKHNSQLTIIDLQDNTITKRSAKILADHLSSWKNLKELNVNDCLLNPLGSLELAKALKGGDVLENFKVLKLQYNELDQEALELLKDAISDKLPNLELLELNGNRFEEENNVIDEINAIFEDRGVGELDELDDLEELDSDEDETDSEKEESEEEIEAEILEKELEQEQEVYTPDNNDKDVTKLVEELEKATI</sequence>
<evidence type="ECO:0000313" key="6">
    <source>
        <dbReference type="Proteomes" id="UP000038830"/>
    </source>
</evidence>
<protein>
    <submittedName>
        <fullName evidence="5">RNA1 protein</fullName>
    </submittedName>
</protein>
<dbReference type="GO" id="GO:0005096">
    <property type="term" value="F:GTPase activator activity"/>
    <property type="evidence" value="ECO:0007669"/>
    <property type="project" value="UniProtKB-KW"/>
</dbReference>
<dbReference type="GO" id="GO:0005634">
    <property type="term" value="C:nucleus"/>
    <property type="evidence" value="ECO:0007669"/>
    <property type="project" value="TreeGrafter"/>
</dbReference>
<name>A0A0H5C468_CYBJN</name>
<dbReference type="Gene3D" id="3.80.10.10">
    <property type="entry name" value="Ribonuclease Inhibitor"/>
    <property type="match status" value="1"/>
</dbReference>
<evidence type="ECO:0000256" key="4">
    <source>
        <dbReference type="SAM" id="MobiDB-lite"/>
    </source>
</evidence>
<dbReference type="SUPFAM" id="SSF52047">
    <property type="entry name" value="RNI-like"/>
    <property type="match status" value="1"/>
</dbReference>
<reference evidence="6" key="1">
    <citation type="journal article" date="2015" name="J. Biotechnol.">
        <title>The structure of the Cyberlindnera jadinii genome and its relation to Candida utilis analyzed by the occurrence of single nucleotide polymorphisms.</title>
        <authorList>
            <person name="Rupp O."/>
            <person name="Brinkrolf K."/>
            <person name="Buerth C."/>
            <person name="Kunigo M."/>
            <person name="Schneider J."/>
            <person name="Jaenicke S."/>
            <person name="Goesmann A."/>
            <person name="Puehler A."/>
            <person name="Jaeger K.-E."/>
            <person name="Ernst J.F."/>
        </authorList>
    </citation>
    <scope>NUCLEOTIDE SEQUENCE [LARGE SCALE GENOMIC DNA]</scope>
    <source>
        <strain evidence="6">ATCC 18201 / CBS 1600 / BCRC 20928 / JCM 3617 / NBRC 0987 / NRRL Y-1542</strain>
    </source>
</reference>
<feature type="region of interest" description="Disordered" evidence="4">
    <location>
        <begin position="355"/>
        <end position="377"/>
    </location>
</feature>
<keyword evidence="1" id="KW-0343">GTPase activation</keyword>
<organism evidence="5 6">
    <name type="scientific">Cyberlindnera jadinii (strain ATCC 18201 / CBS 1600 / BCRC 20928 / JCM 3617 / NBRC 0987 / NRRL Y-1542)</name>
    <name type="common">Torula yeast</name>
    <name type="synonym">Candida utilis</name>
    <dbReference type="NCBI Taxonomy" id="983966"/>
    <lineage>
        <taxon>Eukaryota</taxon>
        <taxon>Fungi</taxon>
        <taxon>Dikarya</taxon>
        <taxon>Ascomycota</taxon>
        <taxon>Saccharomycotina</taxon>
        <taxon>Saccharomycetes</taxon>
        <taxon>Phaffomycetales</taxon>
        <taxon>Phaffomycetaceae</taxon>
        <taxon>Cyberlindnera</taxon>
    </lineage>
</organism>
<dbReference type="InterPro" id="IPR027038">
    <property type="entry name" value="RanGap"/>
</dbReference>